<gene>
    <name evidence="6" type="ORF">DealDRAFT_0687</name>
</gene>
<evidence type="ECO:0000256" key="1">
    <source>
        <dbReference type="ARBA" id="ARBA00022448"/>
    </source>
</evidence>
<dbReference type="InterPro" id="IPR003593">
    <property type="entry name" value="AAA+_ATPase"/>
</dbReference>
<dbReference type="eggNOG" id="COG1120">
    <property type="taxonomic scope" value="Bacteria"/>
</dbReference>
<evidence type="ECO:0000313" key="7">
    <source>
        <dbReference type="Proteomes" id="UP000006443"/>
    </source>
</evidence>
<dbReference type="AlphaFoldDB" id="C0GDX8"/>
<dbReference type="Proteomes" id="UP000006443">
    <property type="component" value="Unassembled WGS sequence"/>
</dbReference>
<dbReference type="FunFam" id="3.40.50.300:FF:000134">
    <property type="entry name" value="Iron-enterobactin ABC transporter ATP-binding protein"/>
    <property type="match status" value="1"/>
</dbReference>
<dbReference type="PANTHER" id="PTHR42794">
    <property type="entry name" value="HEMIN IMPORT ATP-BINDING PROTEIN HMUV"/>
    <property type="match status" value="1"/>
</dbReference>
<dbReference type="CDD" id="cd03214">
    <property type="entry name" value="ABC_Iron-Siderophores_B12_Hemin"/>
    <property type="match status" value="1"/>
</dbReference>
<evidence type="ECO:0000256" key="3">
    <source>
        <dbReference type="ARBA" id="ARBA00022840"/>
    </source>
</evidence>
<sequence>MRITIDDLHFAYGENKILQGTSFEVPEGSFVGIIGPNGSGKTTLLKVLSRILAPSGGSVLLSGRELAGFAQNELAKTMAVVAQDTTAGYLFSVEDVVMMGRAPYLGRFQSESLKDYEIVRQVLEMTGCQHLRERSVTELSGGERQRVMIARALAQQPKVLLLDEPTSHLDIGYQQEILDLVKRLSTVEGLTVVAVLHELNLAAYYCNELVLVSQGKIAACGPPAQVLTAENIQDVYRTRVLVTPHPVLGTPTISLLPHVHHRAQKDKRRVHLIAGGGCGGELMRDLTEAGFTVSVGVLNVGDTDWEAARALDLPVVAEVPFSHISQERHAENLSQIKEARAVVLAEAPIGAGNLLNLQAAQAALEMKTPVYILEEKAQADRDFTGGEGLRLLQSLKEQGAVTVPEKAALYRKLKECFPSGDCFD</sequence>
<dbReference type="SUPFAM" id="SSF52540">
    <property type="entry name" value="P-loop containing nucleoside triphosphate hydrolases"/>
    <property type="match status" value="1"/>
</dbReference>
<dbReference type="PANTHER" id="PTHR42794:SF1">
    <property type="entry name" value="HEMIN IMPORT ATP-BINDING PROTEIN HMUV"/>
    <property type="match status" value="1"/>
</dbReference>
<dbReference type="RefSeq" id="WP_008514894.1">
    <property type="nucleotide sequence ID" value="NZ_ACJM01000003.1"/>
</dbReference>
<dbReference type="Gene3D" id="3.40.50.300">
    <property type="entry name" value="P-loop containing nucleotide triphosphate hydrolases"/>
    <property type="match status" value="1"/>
</dbReference>
<keyword evidence="1" id="KW-0813">Transport</keyword>
<dbReference type="PROSITE" id="PS50893">
    <property type="entry name" value="ABC_TRANSPORTER_2"/>
    <property type="match status" value="1"/>
</dbReference>
<dbReference type="STRING" id="555088.DealDRAFT_0687"/>
<dbReference type="SMART" id="SM00382">
    <property type="entry name" value="AAA"/>
    <property type="match status" value="1"/>
</dbReference>
<dbReference type="PROSITE" id="PS00211">
    <property type="entry name" value="ABC_TRANSPORTER_1"/>
    <property type="match status" value="1"/>
</dbReference>
<dbReference type="GO" id="GO:0005524">
    <property type="term" value="F:ATP binding"/>
    <property type="evidence" value="ECO:0007669"/>
    <property type="project" value="UniProtKB-KW"/>
</dbReference>
<keyword evidence="7" id="KW-1185">Reference proteome</keyword>
<evidence type="ECO:0000313" key="6">
    <source>
        <dbReference type="EMBL" id="EEG78272.1"/>
    </source>
</evidence>
<evidence type="ECO:0000256" key="4">
    <source>
        <dbReference type="ARBA" id="ARBA00022967"/>
    </source>
</evidence>
<evidence type="ECO:0000256" key="2">
    <source>
        <dbReference type="ARBA" id="ARBA00022741"/>
    </source>
</evidence>
<comment type="caution">
    <text evidence="6">The sequence shown here is derived from an EMBL/GenBank/DDBJ whole genome shotgun (WGS) entry which is preliminary data.</text>
</comment>
<dbReference type="NCBIfam" id="NF010068">
    <property type="entry name" value="PRK13548.1"/>
    <property type="match status" value="1"/>
</dbReference>
<proteinExistence type="predicted"/>
<feature type="domain" description="ABC transporter" evidence="5">
    <location>
        <begin position="3"/>
        <end position="239"/>
    </location>
</feature>
<dbReference type="GO" id="GO:0016887">
    <property type="term" value="F:ATP hydrolysis activity"/>
    <property type="evidence" value="ECO:0007669"/>
    <property type="project" value="InterPro"/>
</dbReference>
<organism evidence="6 7">
    <name type="scientific">Dethiobacter alkaliphilus AHT 1</name>
    <dbReference type="NCBI Taxonomy" id="555088"/>
    <lineage>
        <taxon>Bacteria</taxon>
        <taxon>Bacillati</taxon>
        <taxon>Bacillota</taxon>
        <taxon>Dethiobacteria</taxon>
        <taxon>Dethiobacterales</taxon>
        <taxon>Dethiobacteraceae</taxon>
        <taxon>Dethiobacter</taxon>
    </lineage>
</organism>
<evidence type="ECO:0000259" key="5">
    <source>
        <dbReference type="PROSITE" id="PS50893"/>
    </source>
</evidence>
<dbReference type="EMBL" id="ACJM01000003">
    <property type="protein sequence ID" value="EEG78272.1"/>
    <property type="molecule type" value="Genomic_DNA"/>
</dbReference>
<keyword evidence="4" id="KW-1278">Translocase</keyword>
<keyword evidence="2" id="KW-0547">Nucleotide-binding</keyword>
<name>C0GDX8_DETAL</name>
<keyword evidence="3" id="KW-0067">ATP-binding</keyword>
<dbReference type="InterPro" id="IPR017871">
    <property type="entry name" value="ABC_transporter-like_CS"/>
</dbReference>
<dbReference type="InterPro" id="IPR003439">
    <property type="entry name" value="ABC_transporter-like_ATP-bd"/>
</dbReference>
<dbReference type="InterPro" id="IPR027417">
    <property type="entry name" value="P-loop_NTPase"/>
</dbReference>
<protein>
    <submittedName>
        <fullName evidence="6">ABC transporter related protein</fullName>
    </submittedName>
</protein>
<accession>C0GDX8</accession>
<dbReference type="OrthoDB" id="9799337at2"/>
<reference evidence="6 7" key="1">
    <citation type="submission" date="2009-02" db="EMBL/GenBank/DDBJ databases">
        <title>Sequencing of the draft genome and assembly of Dethiobacter alkaliphilus AHT 1.</title>
        <authorList>
            <consortium name="US DOE Joint Genome Institute (JGI-PGF)"/>
            <person name="Lucas S."/>
            <person name="Copeland A."/>
            <person name="Lapidus A."/>
            <person name="Glavina del Rio T."/>
            <person name="Dalin E."/>
            <person name="Tice H."/>
            <person name="Bruce D."/>
            <person name="Goodwin L."/>
            <person name="Pitluck S."/>
            <person name="Larimer F."/>
            <person name="Land M.L."/>
            <person name="Hauser L."/>
            <person name="Muyzer G."/>
        </authorList>
    </citation>
    <scope>NUCLEOTIDE SEQUENCE [LARGE SCALE GENOMIC DNA]</scope>
    <source>
        <strain evidence="6 7">AHT 1</strain>
    </source>
</reference>
<dbReference type="Pfam" id="PF00005">
    <property type="entry name" value="ABC_tran"/>
    <property type="match status" value="1"/>
</dbReference>